<name>A0A0G4I394_9ALVE</name>
<dbReference type="SUPFAM" id="SSF48403">
    <property type="entry name" value="Ankyrin repeat"/>
    <property type="match status" value="1"/>
</dbReference>
<sequence length="750" mass="81520">MPSRLEVEHLRFLCGTGVLSLSQFWKLSFLCRNFLVLRGDSRVQGLGGVVRACLASYREKAILRSFLSRCIDAGDSTPLKQLLAIQGVGGCCPGLLSRAISNKGASEECIAVLAKEAGEGGIFTFNPMWVSDLSATTLTTLLDTKVIDPNMWLHRREVVIRAVDPDFVPDGQMSGAIREKLGRGPPGVDCWRPLLSMLIDEKKYDCAEVLLDRGARVDVGEFGDDDSIALGLFADPEGRTPLHALVLALSQPDPEPPISNHEEGGGGEEVGNGDEPAGSGLSDTKAGMRLLERLSAAARQAGCLEWTARMVWDRDSEVPPDGHVEMSALALACACLKPQIVEILISAGAHVSGAHCAMLSFERHHPIRIAIEGLESKSRRELKVIRQEYDAYSLAIEGVLQKLEEGGARSESVGAYLLSSACRENKVRAMHVLIKRGVDVNGEKENSLEGRKFKTPLIECIQNHRWRFAKHLLKKGADPNRPSSKGGVSRRKGRGSHSFSVDMGGEVGGEGGGRTEGNEESEGVLPLQAALNQMEQAEDPISCWYLVGRLTFQFGARIDLLKGQFSIDAPPTSPRRAPPLSMILSIPRTHGPLLENILGSLPSRVLDSVPGPMQRFFGVSALAIALKMGYKKGVEALVAAGADVNKETAFPDMSNLRSISSSSGWPPSVLFVSPLAIAIWYKRWEEVQTLIDAGANLESARAAFSDEGKQEIFPPKQLQALAEELAQQHPFSICRMLLPESKKDKKWFSR</sequence>
<dbReference type="InterPro" id="IPR050745">
    <property type="entry name" value="Multifunctional_regulatory"/>
</dbReference>
<feature type="repeat" description="ANK" evidence="3">
    <location>
        <begin position="617"/>
        <end position="649"/>
    </location>
</feature>
<feature type="compositionally biased region" description="Gly residues" evidence="4">
    <location>
        <begin position="505"/>
        <end position="515"/>
    </location>
</feature>
<dbReference type="SMART" id="SM00248">
    <property type="entry name" value="ANK"/>
    <property type="match status" value="6"/>
</dbReference>
<accession>A0A0G4I394</accession>
<evidence type="ECO:0000256" key="2">
    <source>
        <dbReference type="ARBA" id="ARBA00023043"/>
    </source>
</evidence>
<organism evidence="5">
    <name type="scientific">Chromera velia CCMP2878</name>
    <dbReference type="NCBI Taxonomy" id="1169474"/>
    <lineage>
        <taxon>Eukaryota</taxon>
        <taxon>Sar</taxon>
        <taxon>Alveolata</taxon>
        <taxon>Colpodellida</taxon>
        <taxon>Chromeraceae</taxon>
        <taxon>Chromera</taxon>
    </lineage>
</organism>
<dbReference type="Gene3D" id="1.25.40.20">
    <property type="entry name" value="Ankyrin repeat-containing domain"/>
    <property type="match status" value="3"/>
</dbReference>
<dbReference type="EMBL" id="CDMZ01004938">
    <property type="protein sequence ID" value="CEM51398.1"/>
    <property type="molecule type" value="Genomic_DNA"/>
</dbReference>
<dbReference type="InterPro" id="IPR036770">
    <property type="entry name" value="Ankyrin_rpt-contain_sf"/>
</dbReference>
<dbReference type="PhylomeDB" id="A0A0G4I394"/>
<dbReference type="VEuPathDB" id="CryptoDB:Cvel_10586"/>
<evidence type="ECO:0000256" key="1">
    <source>
        <dbReference type="ARBA" id="ARBA00022737"/>
    </source>
</evidence>
<evidence type="ECO:0000256" key="4">
    <source>
        <dbReference type="SAM" id="MobiDB-lite"/>
    </source>
</evidence>
<dbReference type="AlphaFoldDB" id="A0A0G4I394"/>
<dbReference type="PANTHER" id="PTHR24189">
    <property type="entry name" value="MYOTROPHIN"/>
    <property type="match status" value="1"/>
</dbReference>
<evidence type="ECO:0000256" key="3">
    <source>
        <dbReference type="PROSITE-ProRule" id="PRU00023"/>
    </source>
</evidence>
<keyword evidence="1" id="KW-0677">Repeat</keyword>
<feature type="region of interest" description="Disordered" evidence="4">
    <location>
        <begin position="251"/>
        <end position="283"/>
    </location>
</feature>
<proteinExistence type="predicted"/>
<dbReference type="PANTHER" id="PTHR24189:SF50">
    <property type="entry name" value="ANKYRIN REPEAT AND SOCS BOX PROTEIN 2"/>
    <property type="match status" value="1"/>
</dbReference>
<feature type="region of interest" description="Disordered" evidence="4">
    <location>
        <begin position="472"/>
        <end position="522"/>
    </location>
</feature>
<keyword evidence="2 3" id="KW-0040">ANK repeat</keyword>
<dbReference type="PROSITE" id="PS50088">
    <property type="entry name" value="ANK_REPEAT"/>
    <property type="match status" value="1"/>
</dbReference>
<dbReference type="InterPro" id="IPR002110">
    <property type="entry name" value="Ankyrin_rpt"/>
</dbReference>
<protein>
    <submittedName>
        <fullName evidence="5">Uncharacterized protein</fullName>
    </submittedName>
</protein>
<evidence type="ECO:0000313" key="5">
    <source>
        <dbReference type="EMBL" id="CEM51398.1"/>
    </source>
</evidence>
<gene>
    <name evidence="5" type="ORF">Cvel_10586</name>
</gene>
<reference evidence="5" key="1">
    <citation type="submission" date="2014-11" db="EMBL/GenBank/DDBJ databases">
        <authorList>
            <person name="Otto D Thomas"/>
            <person name="Naeem Raeece"/>
        </authorList>
    </citation>
    <scope>NUCLEOTIDE SEQUENCE</scope>
</reference>